<feature type="region of interest" description="Disordered" evidence="4">
    <location>
        <begin position="1033"/>
        <end position="1064"/>
    </location>
</feature>
<protein>
    <recommendedName>
        <fullName evidence="5">Carrier domain-containing protein</fullName>
    </recommendedName>
</protein>
<dbReference type="CDD" id="cd19531">
    <property type="entry name" value="LCL_NRPS-like"/>
    <property type="match status" value="1"/>
</dbReference>
<proteinExistence type="predicted"/>
<evidence type="ECO:0000256" key="2">
    <source>
        <dbReference type="ARBA" id="ARBA00022450"/>
    </source>
</evidence>
<dbReference type="InterPro" id="IPR036736">
    <property type="entry name" value="ACP-like_sf"/>
</dbReference>
<dbReference type="PANTHER" id="PTHR45527">
    <property type="entry name" value="NONRIBOSOMAL PEPTIDE SYNTHETASE"/>
    <property type="match status" value="1"/>
</dbReference>
<sequence length="1064" mass="115137">MTRTARASFTQERFYFLNELQPGNPAYVVAFALRMEGPLDRAALAAALRRVAAKHEVLHTGFAVLDGELVQRLVDDGEPEVTLHDGGPADRAGQDARLRELVAAEAARPFDLAAGRVLRAHLLSWDAEQHALVVLVHHIACDGWAVGLLLDDLAEEYSTGTGGPAGPSYLDYAEAQRALWSKNTRRLEHWRQLLTGAPQLTLHTDHPRPGVLSFAGAVLRRPVDPELVDRLTAWAKERGTTLFGVALAAYAKVLGGYARQQEVVIGVPVANRLDEAEERLVGCLVNTLPIRVDLTGDPDFAELTTRTWRTALTALGHQDVPFEQIVQAVGEERQLSHAPLFQTMLTVQNFTFTVPEFAGLRTTEVDVEIEAAKFDLALTLDVSTRAPFLRAEFSTELFEPDTAERLLEQYHTLLASVVGDGEPGPVSAREHHLLTAGWNPPVRHRPAEHPSVLGAFRDHAARTPDAVALVHRGEQVAYGELDRWSDRIAAGLAAAGLARGERVGLLLGRSPAVVAAILGVWKAGGVYVPLDPEYPRQRLELILDSARPATLLVEADTLDLARKLPGDLALLDARTLDGPAPAPAALPDPDDLAYLIYTSGSTGVPKGVMVRHRGLNALCDPTPAGLETGPGDRWLGAHSFSFDVSVWEMWGALSSGARLVVADQADLVDPARLARLAHTERITVLSLTPGALYRLLPPFFDTLGPGKSPVRYVVLAGEALSWSRLASLVDPERMPAVFVNMYGITEGTIHVTVAQAQAADLGEVRDGDIGVPLPSARCYVLDERQRPSGINVPGELYVGGDLVAAGYVGMPELTAARFGADPYAPGTLYRTGDLAKWAPDGRLVYLGREDAQVKVRGYRVELADVEAAFLRQAGVRSCVAAAEDDELVAFVVADPAAGGERELRALVRDELPGYMVPSRIVPVERIPLNANGKVDTRRLLAEAGRASAPAAAPTPARPADDTLTERIRAIWAEVLRRPDLEPGDNFFDVGGHSFALITVQQRMAEVGLEISVTDLFRFGTAAACAAHFRPAPTAPATDQRLAERRQGREQLARRRRLSRGDEHA</sequence>
<gene>
    <name evidence="6" type="ORF">GCM10023235_60390</name>
</gene>
<dbReference type="InterPro" id="IPR023213">
    <property type="entry name" value="CAT-like_dom_sf"/>
</dbReference>
<dbReference type="InterPro" id="IPR020806">
    <property type="entry name" value="PKS_PP-bd"/>
</dbReference>
<dbReference type="InterPro" id="IPR020845">
    <property type="entry name" value="AMP-binding_CS"/>
</dbReference>
<dbReference type="InterPro" id="IPR010071">
    <property type="entry name" value="AA_adenyl_dom"/>
</dbReference>
<evidence type="ECO:0000313" key="7">
    <source>
        <dbReference type="Proteomes" id="UP001501752"/>
    </source>
</evidence>
<dbReference type="InterPro" id="IPR009081">
    <property type="entry name" value="PP-bd_ACP"/>
</dbReference>
<dbReference type="Gene3D" id="3.30.559.30">
    <property type="entry name" value="Nonribosomal peptide synthetase, condensation domain"/>
    <property type="match status" value="1"/>
</dbReference>
<feature type="domain" description="Carrier" evidence="5">
    <location>
        <begin position="958"/>
        <end position="1032"/>
    </location>
</feature>
<evidence type="ECO:0000256" key="4">
    <source>
        <dbReference type="SAM" id="MobiDB-lite"/>
    </source>
</evidence>
<dbReference type="InterPro" id="IPR025110">
    <property type="entry name" value="AMP-bd_C"/>
</dbReference>
<evidence type="ECO:0000256" key="1">
    <source>
        <dbReference type="ARBA" id="ARBA00001957"/>
    </source>
</evidence>
<dbReference type="InterPro" id="IPR045851">
    <property type="entry name" value="AMP-bd_C_sf"/>
</dbReference>
<reference evidence="7" key="1">
    <citation type="journal article" date="2019" name="Int. J. Syst. Evol. Microbiol.">
        <title>The Global Catalogue of Microorganisms (GCM) 10K type strain sequencing project: providing services to taxonomists for standard genome sequencing and annotation.</title>
        <authorList>
            <consortium name="The Broad Institute Genomics Platform"/>
            <consortium name="The Broad Institute Genome Sequencing Center for Infectious Disease"/>
            <person name="Wu L."/>
            <person name="Ma J."/>
        </authorList>
    </citation>
    <scope>NUCLEOTIDE SEQUENCE [LARGE SCALE GENOMIC DNA]</scope>
    <source>
        <strain evidence="7">JCM 13006</strain>
    </source>
</reference>
<evidence type="ECO:0000313" key="6">
    <source>
        <dbReference type="EMBL" id="GAA4873184.1"/>
    </source>
</evidence>
<dbReference type="NCBIfam" id="TIGR01733">
    <property type="entry name" value="AA-adenyl-dom"/>
    <property type="match status" value="1"/>
</dbReference>
<dbReference type="Gene3D" id="3.30.300.30">
    <property type="match status" value="1"/>
</dbReference>
<evidence type="ECO:0000259" key="5">
    <source>
        <dbReference type="PROSITE" id="PS50075"/>
    </source>
</evidence>
<keyword evidence="7" id="KW-1185">Reference proteome</keyword>
<dbReference type="RefSeq" id="WP_345700048.1">
    <property type="nucleotide sequence ID" value="NZ_BAABIS010000001.1"/>
</dbReference>
<dbReference type="SMART" id="SM00823">
    <property type="entry name" value="PKS_PP"/>
    <property type="match status" value="1"/>
</dbReference>
<evidence type="ECO:0000256" key="3">
    <source>
        <dbReference type="ARBA" id="ARBA00022553"/>
    </source>
</evidence>
<organism evidence="6 7">
    <name type="scientific">Kitasatospora terrestris</name>
    <dbReference type="NCBI Taxonomy" id="258051"/>
    <lineage>
        <taxon>Bacteria</taxon>
        <taxon>Bacillati</taxon>
        <taxon>Actinomycetota</taxon>
        <taxon>Actinomycetes</taxon>
        <taxon>Kitasatosporales</taxon>
        <taxon>Streptomycetaceae</taxon>
        <taxon>Kitasatospora</taxon>
    </lineage>
</organism>
<dbReference type="InterPro" id="IPR042099">
    <property type="entry name" value="ANL_N_sf"/>
</dbReference>
<dbReference type="PROSITE" id="PS00455">
    <property type="entry name" value="AMP_BINDING"/>
    <property type="match status" value="1"/>
</dbReference>
<dbReference type="CDD" id="cd05930">
    <property type="entry name" value="A_NRPS"/>
    <property type="match status" value="1"/>
</dbReference>
<accession>A0ABP9EFC0</accession>
<dbReference type="Gene3D" id="1.10.1200.10">
    <property type="entry name" value="ACP-like"/>
    <property type="match status" value="1"/>
</dbReference>
<dbReference type="Pfam" id="PF00501">
    <property type="entry name" value="AMP-binding"/>
    <property type="match status" value="1"/>
</dbReference>
<dbReference type="Pfam" id="PF00668">
    <property type="entry name" value="Condensation"/>
    <property type="match status" value="1"/>
</dbReference>
<dbReference type="InterPro" id="IPR001242">
    <property type="entry name" value="Condensation_dom"/>
</dbReference>
<dbReference type="Gene3D" id="3.40.50.12780">
    <property type="entry name" value="N-terminal domain of ligase-like"/>
    <property type="match status" value="1"/>
</dbReference>
<comment type="caution">
    <text evidence="6">The sequence shown here is derived from an EMBL/GenBank/DDBJ whole genome shotgun (WGS) entry which is preliminary data.</text>
</comment>
<keyword evidence="2" id="KW-0596">Phosphopantetheine</keyword>
<dbReference type="EMBL" id="BAABIS010000001">
    <property type="protein sequence ID" value="GAA4873184.1"/>
    <property type="molecule type" value="Genomic_DNA"/>
</dbReference>
<dbReference type="Proteomes" id="UP001501752">
    <property type="component" value="Unassembled WGS sequence"/>
</dbReference>
<feature type="compositionally biased region" description="Basic and acidic residues" evidence="4">
    <location>
        <begin position="1040"/>
        <end position="1064"/>
    </location>
</feature>
<keyword evidence="3" id="KW-0597">Phosphoprotein</keyword>
<dbReference type="SUPFAM" id="SSF47336">
    <property type="entry name" value="ACP-like"/>
    <property type="match status" value="1"/>
</dbReference>
<dbReference type="InterPro" id="IPR020459">
    <property type="entry name" value="AMP-binding"/>
</dbReference>
<dbReference type="Gene3D" id="3.30.559.10">
    <property type="entry name" value="Chloramphenicol acetyltransferase-like domain"/>
    <property type="match status" value="1"/>
</dbReference>
<comment type="cofactor">
    <cofactor evidence="1">
        <name>pantetheine 4'-phosphate</name>
        <dbReference type="ChEBI" id="CHEBI:47942"/>
    </cofactor>
</comment>
<dbReference type="PROSITE" id="PS50075">
    <property type="entry name" value="CARRIER"/>
    <property type="match status" value="1"/>
</dbReference>
<dbReference type="InterPro" id="IPR000873">
    <property type="entry name" value="AMP-dep_synth/lig_dom"/>
</dbReference>
<dbReference type="SUPFAM" id="SSF56801">
    <property type="entry name" value="Acetyl-CoA synthetase-like"/>
    <property type="match status" value="1"/>
</dbReference>
<dbReference type="PRINTS" id="PR00154">
    <property type="entry name" value="AMPBINDING"/>
</dbReference>
<dbReference type="PANTHER" id="PTHR45527:SF1">
    <property type="entry name" value="FATTY ACID SYNTHASE"/>
    <property type="match status" value="1"/>
</dbReference>
<dbReference type="SUPFAM" id="SSF52777">
    <property type="entry name" value="CoA-dependent acyltransferases"/>
    <property type="match status" value="2"/>
</dbReference>
<dbReference type="Pfam" id="PF13193">
    <property type="entry name" value="AMP-binding_C"/>
    <property type="match status" value="1"/>
</dbReference>
<dbReference type="Pfam" id="PF00550">
    <property type="entry name" value="PP-binding"/>
    <property type="match status" value="1"/>
</dbReference>
<name>A0ABP9EFC0_9ACTN</name>